<feature type="region of interest" description="Disordered" evidence="1">
    <location>
        <begin position="287"/>
        <end position="377"/>
    </location>
</feature>
<evidence type="ECO:0000256" key="1">
    <source>
        <dbReference type="SAM" id="MobiDB-lite"/>
    </source>
</evidence>
<reference evidence="3" key="1">
    <citation type="submission" date="2021-03" db="EMBL/GenBank/DDBJ databases">
        <authorList>
            <person name="Tagirdzhanova G."/>
        </authorList>
    </citation>
    <scope>NUCLEOTIDE SEQUENCE</scope>
</reference>
<keyword evidence="2" id="KW-0472">Membrane</keyword>
<keyword evidence="2" id="KW-0812">Transmembrane</keyword>
<dbReference type="AlphaFoldDB" id="A0A8H3F2Y7"/>
<keyword evidence="2" id="KW-1133">Transmembrane helix</keyword>
<dbReference type="OrthoDB" id="3981028at2759"/>
<evidence type="ECO:0008006" key="5">
    <source>
        <dbReference type="Google" id="ProtNLM"/>
    </source>
</evidence>
<dbReference type="Proteomes" id="UP000664534">
    <property type="component" value="Unassembled WGS sequence"/>
</dbReference>
<sequence length="455" mass="50414">MNGSSTALVDPTEEALSTSRLLGSSIGSISSPRKAKSEISRVYRQAEDLFVTRRFAEALSSIEPLITVPHSLDQSHDDEPTADVAPIARASQNSRIKVWSFYLTLLDAIADLGPEKGKIEFGGREWKNLVAKSQDGTIWNEVVDTGYGGMEGNVDADVVFNLASLLLAQSSSQAGNQQHLESYLSASSHPSLDMTERFPDSNGSHALRNGQISRSGGTDTPRDLSARVRIIELYTLHVLPRTGEWNYARDFINMSEVLDEELREEFLQILRSLEDEDKGQDQFEDALPQQDELTEQEPIPAELTRSDSMGTVRQAPPATHHRSDSEQDYGIDELRAPPDAPKFQPMPNKGTSKPAKAEQPKKQRSQPTKSTGKTTSTSIYRRSAAVLSALQHLVKNMTEQMSQNPMLLLRFVLFLMGLIVAFSRRDVKDRLGRLTGAGWDKVKRTVGMGLKVSYI</sequence>
<keyword evidence="4" id="KW-1185">Reference proteome</keyword>
<feature type="compositionally biased region" description="Low complexity" evidence="1">
    <location>
        <begin position="368"/>
        <end position="377"/>
    </location>
</feature>
<proteinExistence type="predicted"/>
<name>A0A8H3F2Y7_9LECA</name>
<protein>
    <recommendedName>
        <fullName evidence="5">Peroxin 26</fullName>
    </recommendedName>
</protein>
<evidence type="ECO:0000313" key="4">
    <source>
        <dbReference type="Proteomes" id="UP000664534"/>
    </source>
</evidence>
<evidence type="ECO:0000313" key="3">
    <source>
        <dbReference type="EMBL" id="CAF9917472.1"/>
    </source>
</evidence>
<feature type="transmembrane region" description="Helical" evidence="2">
    <location>
        <begin position="406"/>
        <end position="423"/>
    </location>
</feature>
<gene>
    <name evidence="3" type="ORF">IMSHALPRED_003591</name>
</gene>
<evidence type="ECO:0000256" key="2">
    <source>
        <dbReference type="SAM" id="Phobius"/>
    </source>
</evidence>
<feature type="region of interest" description="Disordered" evidence="1">
    <location>
        <begin position="191"/>
        <end position="221"/>
    </location>
</feature>
<dbReference type="EMBL" id="CAJPDT010000018">
    <property type="protein sequence ID" value="CAF9917472.1"/>
    <property type="molecule type" value="Genomic_DNA"/>
</dbReference>
<accession>A0A8H3F2Y7</accession>
<comment type="caution">
    <text evidence="3">The sequence shown here is derived from an EMBL/GenBank/DDBJ whole genome shotgun (WGS) entry which is preliminary data.</text>
</comment>
<organism evidence="3 4">
    <name type="scientific">Imshaugia aleurites</name>
    <dbReference type="NCBI Taxonomy" id="172621"/>
    <lineage>
        <taxon>Eukaryota</taxon>
        <taxon>Fungi</taxon>
        <taxon>Dikarya</taxon>
        <taxon>Ascomycota</taxon>
        <taxon>Pezizomycotina</taxon>
        <taxon>Lecanoromycetes</taxon>
        <taxon>OSLEUM clade</taxon>
        <taxon>Lecanoromycetidae</taxon>
        <taxon>Lecanorales</taxon>
        <taxon>Lecanorineae</taxon>
        <taxon>Parmeliaceae</taxon>
        <taxon>Imshaugia</taxon>
    </lineage>
</organism>